<evidence type="ECO:0000313" key="3">
    <source>
        <dbReference type="EMBL" id="MCI0127984.1"/>
    </source>
</evidence>
<dbReference type="EMBL" id="JALAZD010000001">
    <property type="protein sequence ID" value="MCI0127984.1"/>
    <property type="molecule type" value="Genomic_DNA"/>
</dbReference>
<dbReference type="NCBIfam" id="TIGR00254">
    <property type="entry name" value="GGDEF"/>
    <property type="match status" value="1"/>
</dbReference>
<protein>
    <recommendedName>
        <fullName evidence="1">diguanylate cyclase</fullName>
        <ecNumber evidence="1">2.7.7.65</ecNumber>
    </recommendedName>
</protein>
<dbReference type="Pfam" id="PF13424">
    <property type="entry name" value="TPR_12"/>
    <property type="match status" value="1"/>
</dbReference>
<dbReference type="InterPro" id="IPR011990">
    <property type="entry name" value="TPR-like_helical_dom_sf"/>
</dbReference>
<dbReference type="GO" id="GO:0043709">
    <property type="term" value="P:cell adhesion involved in single-species biofilm formation"/>
    <property type="evidence" value="ECO:0007669"/>
    <property type="project" value="TreeGrafter"/>
</dbReference>
<dbReference type="PROSITE" id="PS50887">
    <property type="entry name" value="GGDEF"/>
    <property type="match status" value="1"/>
</dbReference>
<dbReference type="FunFam" id="3.30.70.270:FF:000001">
    <property type="entry name" value="Diguanylate cyclase domain protein"/>
    <property type="match status" value="1"/>
</dbReference>
<dbReference type="GO" id="GO:0052621">
    <property type="term" value="F:diguanylate cyclase activity"/>
    <property type="evidence" value="ECO:0007669"/>
    <property type="project" value="UniProtKB-EC"/>
</dbReference>
<dbReference type="SMART" id="SM00267">
    <property type="entry name" value="GGDEF"/>
    <property type="match status" value="1"/>
</dbReference>
<feature type="domain" description="GGDEF" evidence="2">
    <location>
        <begin position="391"/>
        <end position="521"/>
    </location>
</feature>
<dbReference type="InterPro" id="IPR050469">
    <property type="entry name" value="Diguanylate_Cyclase"/>
</dbReference>
<sequence>MPSDPAPRKRKSPEGGWHLIRHGQIERAFRLAKRDFAAARDAADTQAMAASLAQIAWCCALSGQPEQGLDCAIGAKLLWRRLGNRAEEARAAAVEAFLLFDLGLSDEGFEAADDAVAMAESLSDASVLAFASCMRAIALSLCRQPELALPVIRQSVRIAEQEGDRVMLSFYLLNFGFCLIKRADGAAAEGDLADEEKWLGQAIEATEDAIAAAAEVGNSWCLRAGLGNVAELYARGGDLLRAQERLATWGEVKGRPVQSLKIHYLYTYADVMTRLGRADEAAKASRSALKLAEKTGQTDHELNAVEKLAQAYEAMGDFGRALTMQKRFHSLYVKQSGETTQRRARVVEIRLETERLRARADELASQAMRDGLTGIANRRAFDAELARLTGQPLAVAMLDLDHFKAINDRFSHMVGDEVLRRLAQILTAHVGAKAARLGGEEFALLLPGVGEREAGDICETVRAAVAREDWADIAGGLAVTVSMGVALTEEGVPGDELLAVADRRLYAAKALGRNRVVGGDDMREPGFSRVPARR</sequence>
<dbReference type="CDD" id="cd01949">
    <property type="entry name" value="GGDEF"/>
    <property type="match status" value="1"/>
</dbReference>
<dbReference type="InterPro" id="IPR043128">
    <property type="entry name" value="Rev_trsase/Diguanyl_cyclase"/>
</dbReference>
<dbReference type="GO" id="GO:0005886">
    <property type="term" value="C:plasma membrane"/>
    <property type="evidence" value="ECO:0007669"/>
    <property type="project" value="TreeGrafter"/>
</dbReference>
<reference evidence="3" key="1">
    <citation type="submission" date="2022-03" db="EMBL/GenBank/DDBJ databases">
        <title>The complete genome sequence of a Methyloterrigena soli.</title>
        <authorList>
            <person name="Zi Z."/>
        </authorList>
    </citation>
    <scope>NUCLEOTIDE SEQUENCE</scope>
    <source>
        <strain evidence="3">M48</strain>
    </source>
</reference>
<dbReference type="SUPFAM" id="SSF55073">
    <property type="entry name" value="Nucleotide cyclase"/>
    <property type="match status" value="1"/>
</dbReference>
<dbReference type="RefSeq" id="WP_281736265.1">
    <property type="nucleotide sequence ID" value="NZ_JAKETQ010000001.1"/>
</dbReference>
<keyword evidence="4" id="KW-1185">Reference proteome</keyword>
<gene>
    <name evidence="3" type="ORF">ML536_14235</name>
</gene>
<name>A0AA41QNQ3_9HYPH</name>
<proteinExistence type="predicted"/>
<dbReference type="Proteomes" id="UP001156140">
    <property type="component" value="Unassembled WGS sequence"/>
</dbReference>
<dbReference type="AlphaFoldDB" id="A0AA41QNQ3"/>
<accession>A0AA41QNQ3</accession>
<dbReference type="Gene3D" id="1.25.40.10">
    <property type="entry name" value="Tetratricopeptide repeat domain"/>
    <property type="match status" value="2"/>
</dbReference>
<dbReference type="InterPro" id="IPR029787">
    <property type="entry name" value="Nucleotide_cyclase"/>
</dbReference>
<dbReference type="Pfam" id="PF00990">
    <property type="entry name" value="GGDEF"/>
    <property type="match status" value="1"/>
</dbReference>
<dbReference type="PANTHER" id="PTHR45138:SF24">
    <property type="entry name" value="DIGUANYLATE CYCLASE DGCC-RELATED"/>
    <property type="match status" value="1"/>
</dbReference>
<evidence type="ECO:0000256" key="1">
    <source>
        <dbReference type="ARBA" id="ARBA00012528"/>
    </source>
</evidence>
<dbReference type="InterPro" id="IPR000160">
    <property type="entry name" value="GGDEF_dom"/>
</dbReference>
<dbReference type="PANTHER" id="PTHR45138">
    <property type="entry name" value="REGULATORY COMPONENTS OF SENSORY TRANSDUCTION SYSTEM"/>
    <property type="match status" value="1"/>
</dbReference>
<evidence type="ECO:0000259" key="2">
    <source>
        <dbReference type="PROSITE" id="PS50887"/>
    </source>
</evidence>
<dbReference type="GO" id="GO:1902201">
    <property type="term" value="P:negative regulation of bacterial-type flagellum-dependent cell motility"/>
    <property type="evidence" value="ECO:0007669"/>
    <property type="project" value="TreeGrafter"/>
</dbReference>
<dbReference type="EC" id="2.7.7.65" evidence="1"/>
<evidence type="ECO:0000313" key="4">
    <source>
        <dbReference type="Proteomes" id="UP001156140"/>
    </source>
</evidence>
<organism evidence="3 4">
    <name type="scientific">Paradevosia shaoguanensis</name>
    <dbReference type="NCBI Taxonomy" id="1335043"/>
    <lineage>
        <taxon>Bacteria</taxon>
        <taxon>Pseudomonadati</taxon>
        <taxon>Pseudomonadota</taxon>
        <taxon>Alphaproteobacteria</taxon>
        <taxon>Hyphomicrobiales</taxon>
        <taxon>Devosiaceae</taxon>
        <taxon>Paradevosia</taxon>
    </lineage>
</organism>
<dbReference type="SUPFAM" id="SSF48452">
    <property type="entry name" value="TPR-like"/>
    <property type="match status" value="2"/>
</dbReference>
<dbReference type="Gene3D" id="3.30.70.270">
    <property type="match status" value="1"/>
</dbReference>
<comment type="caution">
    <text evidence="3">The sequence shown here is derived from an EMBL/GenBank/DDBJ whole genome shotgun (WGS) entry which is preliminary data.</text>
</comment>